<dbReference type="Gene3D" id="1.50.10.20">
    <property type="match status" value="1"/>
</dbReference>
<name>A0ABV0A815_9FLAO</name>
<evidence type="ECO:0000259" key="2">
    <source>
        <dbReference type="SMART" id="SM00635"/>
    </source>
</evidence>
<evidence type="ECO:0000313" key="4">
    <source>
        <dbReference type="Proteomes" id="UP001416393"/>
    </source>
</evidence>
<accession>A0ABV0A815</accession>
<keyword evidence="3" id="KW-0456">Lyase</keyword>
<evidence type="ECO:0000256" key="1">
    <source>
        <dbReference type="SAM" id="SignalP"/>
    </source>
</evidence>
<evidence type="ECO:0000313" key="3">
    <source>
        <dbReference type="EMBL" id="MEN3323202.1"/>
    </source>
</evidence>
<reference evidence="3 4" key="1">
    <citation type="submission" date="2024-01" db="EMBL/GenBank/DDBJ databases">
        <title>Mariniflexile litorale sp. nov., isolated from the shallow sediments of the Sea of Japan.</title>
        <authorList>
            <person name="Romanenko L."/>
            <person name="Bystritskaya E."/>
            <person name="Isaeva M."/>
        </authorList>
    </citation>
    <scope>NUCLEOTIDE SEQUENCE [LARGE SCALE GENOMIC DNA]</scope>
    <source>
        <strain evidence="3 4">KCTC 32427</strain>
    </source>
</reference>
<dbReference type="Gene3D" id="2.60.40.1080">
    <property type="match status" value="2"/>
</dbReference>
<keyword evidence="4" id="KW-1185">Reference proteome</keyword>
<dbReference type="Proteomes" id="UP001416393">
    <property type="component" value="Unassembled WGS sequence"/>
</dbReference>
<dbReference type="EMBL" id="JAZHYP010000002">
    <property type="protein sequence ID" value="MEN3323202.1"/>
    <property type="molecule type" value="Genomic_DNA"/>
</dbReference>
<gene>
    <name evidence="3" type="primary">pelA</name>
    <name evidence="3" type="ORF">VP395_05650</name>
</gene>
<dbReference type="RefSeq" id="WP_346240775.1">
    <property type="nucleotide sequence ID" value="NZ_JAZHYP010000002.1"/>
</dbReference>
<feature type="signal peptide" evidence="1">
    <location>
        <begin position="1"/>
        <end position="21"/>
    </location>
</feature>
<dbReference type="InterPro" id="IPR003343">
    <property type="entry name" value="Big_2"/>
</dbReference>
<feature type="domain" description="BIG2" evidence="2">
    <location>
        <begin position="33"/>
        <end position="108"/>
    </location>
</feature>
<dbReference type="SMART" id="SM00635">
    <property type="entry name" value="BID_2"/>
    <property type="match status" value="2"/>
</dbReference>
<dbReference type="InterPro" id="IPR008964">
    <property type="entry name" value="Invasin/intimin_cell_adhesion"/>
</dbReference>
<dbReference type="GO" id="GO:0030570">
    <property type="term" value="F:pectate lyase activity"/>
    <property type="evidence" value="ECO:0007669"/>
    <property type="project" value="UniProtKB-EC"/>
</dbReference>
<dbReference type="NCBIfam" id="TIGR02474">
    <property type="entry name" value="pec_lyase"/>
    <property type="match status" value="1"/>
</dbReference>
<dbReference type="PROSITE" id="PS51257">
    <property type="entry name" value="PROKAR_LIPOPROTEIN"/>
    <property type="match status" value="1"/>
</dbReference>
<dbReference type="InterPro" id="IPR012669">
    <property type="entry name" value="Pectate_lyase"/>
</dbReference>
<dbReference type="SUPFAM" id="SSF49373">
    <property type="entry name" value="Invasin/intimin cell-adhesion fragments"/>
    <property type="match status" value="2"/>
</dbReference>
<sequence>MKKIKGLMVFIFLVGFLGCSSDSPVEENSKNILVSSVVINGSNIVDGKAKQLGSAVLPNNATDRTLTWSVSNESIAVISSSGLLTPMDNGTVTVTATANDASGISAEKVITISGVTGPPVFVDSISVIGTDITDGSTQQLSVQILPANATNKIVTWSVSNSFIAEISSQGLLTPKDNGTVTITATATDGSGKSGQFVMNISGVTPVYGTTLKAENMLLWQRNNGGWPKEPYNDFSGYDRVQTSAEVTTANNTKNNTDTTIDNNHTVGELRALLSAYKGTNNPAYLEAAERGIDFLLEMQYDNGGWPQYYPLRTNYSRHITYNDNAMGNVMNLMRDIFLKRNNLDVVDESYVVAAQTAFDKGIQVILDTQVTINGVKTAWCAQHDAITLKPADARDYELASNSGSESVGIVRLLMTLDNPSSQVKDAINKAVAWFESVKIVGKSLQNVGNDKVLVDSPGNVMWARFYTLGNYTGHTYQALFNTFGPNEPFFCSRVSDAEGGGPRKTIAEISYERRNGYSWYGNWPASLIGSEYNSWKNKHGI</sequence>
<organism evidence="3 4">
    <name type="scientific">Mariniflexile soesokkakense</name>
    <dbReference type="NCBI Taxonomy" id="1343160"/>
    <lineage>
        <taxon>Bacteria</taxon>
        <taxon>Pseudomonadati</taxon>
        <taxon>Bacteroidota</taxon>
        <taxon>Flavobacteriia</taxon>
        <taxon>Flavobacteriales</taxon>
        <taxon>Flavobacteriaceae</taxon>
        <taxon>Mariniflexile</taxon>
    </lineage>
</organism>
<dbReference type="Pfam" id="PF02368">
    <property type="entry name" value="Big_2"/>
    <property type="match status" value="2"/>
</dbReference>
<dbReference type="EC" id="4.2.2.2" evidence="3"/>
<protein>
    <submittedName>
        <fullName evidence="3">Pectate lyase</fullName>
        <ecNumber evidence="3">4.2.2.2</ecNumber>
    </submittedName>
</protein>
<keyword evidence="1" id="KW-0732">Signal</keyword>
<comment type="caution">
    <text evidence="3">The sequence shown here is derived from an EMBL/GenBank/DDBJ whole genome shotgun (WGS) entry which is preliminary data.</text>
</comment>
<dbReference type="SUPFAM" id="SSF81853">
    <property type="entry name" value="Family 10 polysaccharide lyase"/>
    <property type="match status" value="1"/>
</dbReference>
<proteinExistence type="predicted"/>
<dbReference type="Pfam" id="PF09492">
    <property type="entry name" value="Pec_lyase"/>
    <property type="match status" value="1"/>
</dbReference>
<feature type="chain" id="PRO_5046985795" evidence="1">
    <location>
        <begin position="22"/>
        <end position="541"/>
    </location>
</feature>
<feature type="domain" description="BIG2" evidence="2">
    <location>
        <begin position="121"/>
        <end position="196"/>
    </location>
</feature>